<dbReference type="InterPro" id="IPR001258">
    <property type="entry name" value="NHL_repeat"/>
</dbReference>
<dbReference type="KEGG" id="lak:106166410"/>
<dbReference type="Gene3D" id="2.120.10.30">
    <property type="entry name" value="TolB, C-terminal domain"/>
    <property type="match status" value="1"/>
</dbReference>
<dbReference type="GeneID" id="106166410"/>
<reference evidence="4" key="1">
    <citation type="submission" date="2025-08" db="UniProtKB">
        <authorList>
            <consortium name="RefSeq"/>
        </authorList>
    </citation>
    <scope>IDENTIFICATION</scope>
    <source>
        <tissue evidence="4">Gonads</tissue>
    </source>
</reference>
<dbReference type="RefSeq" id="XP_013400423.1">
    <property type="nucleotide sequence ID" value="XM_013544969.2"/>
</dbReference>
<evidence type="ECO:0000256" key="2">
    <source>
        <dbReference type="PROSITE-ProRule" id="PRU00504"/>
    </source>
</evidence>
<dbReference type="SUPFAM" id="SSF101898">
    <property type="entry name" value="NHL repeat"/>
    <property type="match status" value="1"/>
</dbReference>
<dbReference type="AlphaFoldDB" id="A0A1S3IQS9"/>
<keyword evidence="3" id="KW-1185">Reference proteome</keyword>
<proteinExistence type="predicted"/>
<sequence>MRKFIDRREETLISEVNSAYDVRKKQKEANKYILDLHRASLQSPCDFAQELITNGTTQISYSPGEIYVAGLEAMLGQETVESQPPLAGLVTIPRSAPHPPVFLDKAECFHSFNAKLKGNRKFNFSGLAIDEEYVFVVDKGNDKTKSFTHAGGFKYEIKLLQPHGVAVSQTGHLYITSVGDKYVQVYSTRGQQLTTMGQGQLEKPFGITLDRQGHVMVCDKAKKGIFTFHAEKGQLLSTIPLSMCECPVYITANSVDDNIVISDWGIDCVYVLSPTGDQLYQYGGRGVGELRLPRGVCTDSYGHIFIADWNHRIVALSPQGEFITYIATKDDGLNHPVAVAINPTGQLVVAEAEGKVKTFQYLQ</sequence>
<dbReference type="PANTHER" id="PTHR24104:SF25">
    <property type="entry name" value="PROTEIN LIN-41"/>
    <property type="match status" value="1"/>
</dbReference>
<name>A0A1S3IQS9_LINAN</name>
<dbReference type="GO" id="GO:0000209">
    <property type="term" value="P:protein polyubiquitination"/>
    <property type="evidence" value="ECO:0007669"/>
    <property type="project" value="TreeGrafter"/>
</dbReference>
<organism evidence="3 4">
    <name type="scientific">Lingula anatina</name>
    <name type="common">Brachiopod</name>
    <name type="synonym">Lingula unguis</name>
    <dbReference type="NCBI Taxonomy" id="7574"/>
    <lineage>
        <taxon>Eukaryota</taxon>
        <taxon>Metazoa</taxon>
        <taxon>Spiralia</taxon>
        <taxon>Lophotrochozoa</taxon>
        <taxon>Brachiopoda</taxon>
        <taxon>Linguliformea</taxon>
        <taxon>Lingulata</taxon>
        <taxon>Lingulida</taxon>
        <taxon>Linguloidea</taxon>
        <taxon>Lingulidae</taxon>
        <taxon>Lingula</taxon>
    </lineage>
</organism>
<dbReference type="GO" id="GO:0043161">
    <property type="term" value="P:proteasome-mediated ubiquitin-dependent protein catabolic process"/>
    <property type="evidence" value="ECO:0007669"/>
    <property type="project" value="TreeGrafter"/>
</dbReference>
<keyword evidence="1" id="KW-0677">Repeat</keyword>
<dbReference type="InParanoid" id="A0A1S3IQS9"/>
<accession>A0A1S3IQS9</accession>
<dbReference type="Proteomes" id="UP000085678">
    <property type="component" value="Unplaced"/>
</dbReference>
<evidence type="ECO:0000313" key="3">
    <source>
        <dbReference type="Proteomes" id="UP000085678"/>
    </source>
</evidence>
<evidence type="ECO:0000313" key="4">
    <source>
        <dbReference type="RefSeq" id="XP_013400423.1"/>
    </source>
</evidence>
<dbReference type="OrthoDB" id="6105938at2759"/>
<protein>
    <submittedName>
        <fullName evidence="4">Tripartite motif-containing protein 3-like</fullName>
    </submittedName>
</protein>
<gene>
    <name evidence="4" type="primary">LOC106166410</name>
</gene>
<dbReference type="PROSITE" id="PS51125">
    <property type="entry name" value="NHL"/>
    <property type="match status" value="1"/>
</dbReference>
<dbReference type="GO" id="GO:0008270">
    <property type="term" value="F:zinc ion binding"/>
    <property type="evidence" value="ECO:0007669"/>
    <property type="project" value="UniProtKB-KW"/>
</dbReference>
<dbReference type="GO" id="GO:0061630">
    <property type="term" value="F:ubiquitin protein ligase activity"/>
    <property type="evidence" value="ECO:0007669"/>
    <property type="project" value="TreeGrafter"/>
</dbReference>
<dbReference type="InterPro" id="IPR050952">
    <property type="entry name" value="TRIM-NHL_E3_ligases"/>
</dbReference>
<dbReference type="CDD" id="cd05819">
    <property type="entry name" value="NHL"/>
    <property type="match status" value="1"/>
</dbReference>
<dbReference type="InterPro" id="IPR011042">
    <property type="entry name" value="6-blade_b-propeller_TolB-like"/>
</dbReference>
<dbReference type="PANTHER" id="PTHR24104">
    <property type="entry name" value="E3 UBIQUITIN-PROTEIN LIGASE NHLRC1-RELATED"/>
    <property type="match status" value="1"/>
</dbReference>
<feature type="repeat" description="NHL" evidence="2">
    <location>
        <begin position="279"/>
        <end position="319"/>
    </location>
</feature>
<evidence type="ECO:0000256" key="1">
    <source>
        <dbReference type="ARBA" id="ARBA00022737"/>
    </source>
</evidence>